<organism evidence="1">
    <name type="scientific">marine metagenome</name>
    <dbReference type="NCBI Taxonomy" id="408172"/>
    <lineage>
        <taxon>unclassified sequences</taxon>
        <taxon>metagenomes</taxon>
        <taxon>ecological metagenomes</taxon>
    </lineage>
</organism>
<evidence type="ECO:0000313" key="1">
    <source>
        <dbReference type="EMBL" id="SVA82304.1"/>
    </source>
</evidence>
<proteinExistence type="predicted"/>
<protein>
    <submittedName>
        <fullName evidence="1">Uncharacterized protein</fullName>
    </submittedName>
</protein>
<name>A0A381YZF3_9ZZZZ</name>
<feature type="non-terminal residue" evidence="1">
    <location>
        <position position="197"/>
    </location>
</feature>
<dbReference type="AlphaFoldDB" id="A0A381YZF3"/>
<accession>A0A381YZF3</accession>
<gene>
    <name evidence="1" type="ORF">METZ01_LOCUS135158</name>
</gene>
<sequence length="197" mass="22889">MLSLLKHLIWIWMLSCSLVSGGGTTTIKVFHVFESFGTETQEIKNSIVMNYDTEGFLTDSTIYSHSLPLSEKYIYVLGHHEGLKLQRTYDREMVLAYHFEHNKLGNRVSTTLFGTGDTLYWKEFQKYDDRGNCIKQIRYNPIKAVNPEMMPIKDEPGEMIWGESYNYDSTGTVLEHKELYNNYVLVITTYDLDSLNI</sequence>
<dbReference type="EMBL" id="UINC01019441">
    <property type="protein sequence ID" value="SVA82304.1"/>
    <property type="molecule type" value="Genomic_DNA"/>
</dbReference>
<reference evidence="1" key="1">
    <citation type="submission" date="2018-05" db="EMBL/GenBank/DDBJ databases">
        <authorList>
            <person name="Lanie J.A."/>
            <person name="Ng W.-L."/>
            <person name="Kazmierczak K.M."/>
            <person name="Andrzejewski T.M."/>
            <person name="Davidsen T.M."/>
            <person name="Wayne K.J."/>
            <person name="Tettelin H."/>
            <person name="Glass J.I."/>
            <person name="Rusch D."/>
            <person name="Podicherti R."/>
            <person name="Tsui H.-C.T."/>
            <person name="Winkler M.E."/>
        </authorList>
    </citation>
    <scope>NUCLEOTIDE SEQUENCE</scope>
</reference>